<reference evidence="4" key="1">
    <citation type="submission" date="2016-06" db="UniProtKB">
        <authorList>
            <consortium name="WormBaseParasite"/>
        </authorList>
    </citation>
    <scope>IDENTIFICATION</scope>
</reference>
<sequence length="122" mass="13628">MNPDFNEVTTENVSIIVNKEGTVPSIISYILRTYAFLVIGTMLTLINIPVFLLIILRKALRSSYFVLAIVFLNNGLTGISAISSGTKRLIDSAHGERQIDHHDCVLNVCLLPKNISKIIRFR</sequence>
<name>A0A183HVI6_9BILA</name>
<gene>
    <name evidence="2" type="ORF">OFLC_LOCUS11498</name>
</gene>
<evidence type="ECO:0000313" key="3">
    <source>
        <dbReference type="Proteomes" id="UP000267606"/>
    </source>
</evidence>
<keyword evidence="3" id="KW-1185">Reference proteome</keyword>
<dbReference type="EMBL" id="UZAJ01016656">
    <property type="protein sequence ID" value="VDO76886.1"/>
    <property type="molecule type" value="Genomic_DNA"/>
</dbReference>
<evidence type="ECO:0000313" key="4">
    <source>
        <dbReference type="WBParaSite" id="OFLC_0001149801-mRNA-1"/>
    </source>
</evidence>
<reference evidence="2 3" key="2">
    <citation type="submission" date="2018-11" db="EMBL/GenBank/DDBJ databases">
        <authorList>
            <consortium name="Pathogen Informatics"/>
        </authorList>
    </citation>
    <scope>NUCLEOTIDE SEQUENCE [LARGE SCALE GENOMIC DNA]</scope>
</reference>
<accession>A0A183HVI6</accession>
<dbReference type="AlphaFoldDB" id="A0A183HVI6"/>
<dbReference type="Proteomes" id="UP000267606">
    <property type="component" value="Unassembled WGS sequence"/>
</dbReference>
<keyword evidence="1" id="KW-0472">Membrane</keyword>
<keyword evidence="1" id="KW-0812">Transmembrane</keyword>
<feature type="transmembrane region" description="Helical" evidence="1">
    <location>
        <begin position="34"/>
        <end position="56"/>
    </location>
</feature>
<protein>
    <submittedName>
        <fullName evidence="4">G_PROTEIN_RECEP_F1_2 domain-containing protein</fullName>
    </submittedName>
</protein>
<keyword evidence="1" id="KW-1133">Transmembrane helix</keyword>
<proteinExistence type="predicted"/>
<dbReference type="WBParaSite" id="OFLC_0001149801-mRNA-1">
    <property type="protein sequence ID" value="OFLC_0001149801-mRNA-1"/>
    <property type="gene ID" value="OFLC_0001149801"/>
</dbReference>
<organism evidence="4">
    <name type="scientific">Onchocerca flexuosa</name>
    <dbReference type="NCBI Taxonomy" id="387005"/>
    <lineage>
        <taxon>Eukaryota</taxon>
        <taxon>Metazoa</taxon>
        <taxon>Ecdysozoa</taxon>
        <taxon>Nematoda</taxon>
        <taxon>Chromadorea</taxon>
        <taxon>Rhabditida</taxon>
        <taxon>Spirurina</taxon>
        <taxon>Spiruromorpha</taxon>
        <taxon>Filarioidea</taxon>
        <taxon>Onchocercidae</taxon>
        <taxon>Onchocerca</taxon>
    </lineage>
</organism>
<feature type="transmembrane region" description="Helical" evidence="1">
    <location>
        <begin position="63"/>
        <end position="82"/>
    </location>
</feature>
<evidence type="ECO:0000313" key="2">
    <source>
        <dbReference type="EMBL" id="VDO76886.1"/>
    </source>
</evidence>
<evidence type="ECO:0000256" key="1">
    <source>
        <dbReference type="SAM" id="Phobius"/>
    </source>
</evidence>